<reference evidence="9" key="1">
    <citation type="submission" date="2020-08" db="EMBL/GenBank/DDBJ databases">
        <title>Sequencing the genomes of 1000 actinobacteria strains.</title>
        <authorList>
            <person name="Klenk H.-P."/>
        </authorList>
    </citation>
    <scope>NUCLEOTIDE SEQUENCE</scope>
    <source>
        <strain evidence="9">DSM 10695</strain>
    </source>
</reference>
<comment type="pathway">
    <text evidence="1">Pyrimidine metabolism; UMP biosynthesis via de novo pathway; UMP from orotate: step 2/2.</text>
</comment>
<dbReference type="InterPro" id="IPR011995">
    <property type="entry name" value="OMPdecase_type-2"/>
</dbReference>
<dbReference type="InterPro" id="IPR001754">
    <property type="entry name" value="OMPdeCOase_dom"/>
</dbReference>
<dbReference type="EMBL" id="JACHMK010000001">
    <property type="protein sequence ID" value="MBB6334643.1"/>
    <property type="molecule type" value="Genomic_DNA"/>
</dbReference>
<sequence>MSPRSFGDRLADSMSEHGGLAVGIDPHPGLLAAWGLPDDPAGLRSFSLGVVEALGGRVGAFKPQAAFFERFGSAGIAVLEETIDACRGAQSLCIVDAKRGDIGSTMRGYAGAFLAEGSPLAGDAVTLSPYLGVGALAPALELAAQTGRGVFVLALTSNPEGASIQHARSARGACVAAGVVSELAAFNRSVPHGRLGPAGVVVGATVGRAVHDLGIDLEALEGPILAPGVGAQGAGPAELDVVFASAKHAVLASSSRAILAAGPDPEGLRRAYDAAVRGLAE</sequence>
<organism evidence="9 10">
    <name type="scientific">Schaalia hyovaginalis</name>
    <dbReference type="NCBI Taxonomy" id="29316"/>
    <lineage>
        <taxon>Bacteria</taxon>
        <taxon>Bacillati</taxon>
        <taxon>Actinomycetota</taxon>
        <taxon>Actinomycetes</taxon>
        <taxon>Actinomycetales</taxon>
        <taxon>Actinomycetaceae</taxon>
        <taxon>Schaalia</taxon>
    </lineage>
</organism>
<comment type="catalytic activity">
    <reaction evidence="6">
        <text>orotidine 5'-phosphate + H(+) = UMP + CO2</text>
        <dbReference type="Rhea" id="RHEA:11596"/>
        <dbReference type="ChEBI" id="CHEBI:15378"/>
        <dbReference type="ChEBI" id="CHEBI:16526"/>
        <dbReference type="ChEBI" id="CHEBI:57538"/>
        <dbReference type="ChEBI" id="CHEBI:57865"/>
        <dbReference type="EC" id="4.1.1.23"/>
    </reaction>
</comment>
<evidence type="ECO:0000256" key="5">
    <source>
        <dbReference type="ARBA" id="ARBA00023239"/>
    </source>
</evidence>
<keyword evidence="10" id="KW-1185">Reference proteome</keyword>
<dbReference type="EC" id="4.1.1.23" evidence="7"/>
<dbReference type="GO" id="GO:0006207">
    <property type="term" value="P:'de novo' pyrimidine nucleobase biosynthetic process"/>
    <property type="evidence" value="ECO:0007669"/>
    <property type="project" value="InterPro"/>
</dbReference>
<proteinExistence type="inferred from homology"/>
<evidence type="ECO:0000259" key="8">
    <source>
        <dbReference type="SMART" id="SM00934"/>
    </source>
</evidence>
<evidence type="ECO:0000313" key="10">
    <source>
        <dbReference type="Proteomes" id="UP000617426"/>
    </source>
</evidence>
<dbReference type="AlphaFoldDB" id="A0A923IXP8"/>
<dbReference type="SUPFAM" id="SSF51366">
    <property type="entry name" value="Ribulose-phoshate binding barrel"/>
    <property type="match status" value="1"/>
</dbReference>
<dbReference type="CDD" id="cd04725">
    <property type="entry name" value="OMP_decarboxylase_like"/>
    <property type="match status" value="1"/>
</dbReference>
<keyword evidence="3" id="KW-0210">Decarboxylase</keyword>
<dbReference type="Gene3D" id="3.20.20.70">
    <property type="entry name" value="Aldolase class I"/>
    <property type="match status" value="1"/>
</dbReference>
<comment type="similarity">
    <text evidence="2">Belongs to the OMP decarboxylase family. Type 2 subfamily.</text>
</comment>
<keyword evidence="4" id="KW-0665">Pyrimidine biosynthesis</keyword>
<dbReference type="SMART" id="SM00934">
    <property type="entry name" value="OMPdecase"/>
    <property type="match status" value="1"/>
</dbReference>
<evidence type="ECO:0000313" key="9">
    <source>
        <dbReference type="EMBL" id="MBB6334643.1"/>
    </source>
</evidence>
<dbReference type="Proteomes" id="UP000617426">
    <property type="component" value="Unassembled WGS sequence"/>
</dbReference>
<keyword evidence="5 9" id="KW-0456">Lyase</keyword>
<evidence type="ECO:0000256" key="3">
    <source>
        <dbReference type="ARBA" id="ARBA00022793"/>
    </source>
</evidence>
<comment type="caution">
    <text evidence="9">The sequence shown here is derived from an EMBL/GenBank/DDBJ whole genome shotgun (WGS) entry which is preliminary data.</text>
</comment>
<dbReference type="InterPro" id="IPR011060">
    <property type="entry name" value="RibuloseP-bd_barrel"/>
</dbReference>
<feature type="domain" description="Orotidine 5'-phosphate decarboxylase" evidence="8">
    <location>
        <begin position="19"/>
        <end position="271"/>
    </location>
</feature>
<protein>
    <recommendedName>
        <fullName evidence="7">Orotidine-5'-phosphate decarboxylase</fullName>
        <ecNumber evidence="7">4.1.1.23</ecNumber>
    </recommendedName>
</protein>
<dbReference type="GO" id="GO:0004590">
    <property type="term" value="F:orotidine-5'-phosphate decarboxylase activity"/>
    <property type="evidence" value="ECO:0007669"/>
    <property type="project" value="UniProtKB-UniRule"/>
</dbReference>
<dbReference type="GO" id="GO:0009220">
    <property type="term" value="P:pyrimidine ribonucleotide biosynthetic process"/>
    <property type="evidence" value="ECO:0007669"/>
    <property type="project" value="UniProtKB-UniRule"/>
</dbReference>
<evidence type="ECO:0000256" key="6">
    <source>
        <dbReference type="ARBA" id="ARBA00049157"/>
    </source>
</evidence>
<accession>A0A923IXP8</accession>
<evidence type="ECO:0000256" key="2">
    <source>
        <dbReference type="ARBA" id="ARBA00008847"/>
    </source>
</evidence>
<dbReference type="PANTHER" id="PTHR43375">
    <property type="entry name" value="OROTIDINE 5'-PHOSPHATE DECARBOXYLASE"/>
    <property type="match status" value="1"/>
</dbReference>
<dbReference type="InterPro" id="IPR013785">
    <property type="entry name" value="Aldolase_TIM"/>
</dbReference>
<evidence type="ECO:0000256" key="7">
    <source>
        <dbReference type="NCBIfam" id="TIGR02127"/>
    </source>
</evidence>
<gene>
    <name evidence="9" type="ORF">HD592_001208</name>
</gene>
<dbReference type="PANTHER" id="PTHR43375:SF1">
    <property type="entry name" value="OROTIDINE 5'-PHOSPHATE DECARBOXYLASE"/>
    <property type="match status" value="1"/>
</dbReference>
<evidence type="ECO:0000256" key="4">
    <source>
        <dbReference type="ARBA" id="ARBA00022975"/>
    </source>
</evidence>
<dbReference type="Pfam" id="PF00215">
    <property type="entry name" value="OMPdecase"/>
    <property type="match status" value="1"/>
</dbReference>
<evidence type="ECO:0000256" key="1">
    <source>
        <dbReference type="ARBA" id="ARBA00004861"/>
    </source>
</evidence>
<dbReference type="RefSeq" id="WP_184452531.1">
    <property type="nucleotide sequence ID" value="NZ_JACHMK010000001.1"/>
</dbReference>
<name>A0A923IXP8_9ACTO</name>
<dbReference type="NCBIfam" id="TIGR02127">
    <property type="entry name" value="pyrF_sub2"/>
    <property type="match status" value="1"/>
</dbReference>